<dbReference type="Pfam" id="PF01618">
    <property type="entry name" value="MotA_ExbB"/>
    <property type="match status" value="1"/>
</dbReference>
<organism evidence="9 10">
    <name type="scientific">Hydrogenispora ethanolica</name>
    <dbReference type="NCBI Taxonomy" id="1082276"/>
    <lineage>
        <taxon>Bacteria</taxon>
        <taxon>Bacillati</taxon>
        <taxon>Bacillota</taxon>
        <taxon>Hydrogenispora</taxon>
    </lineage>
</organism>
<keyword evidence="2" id="KW-1003">Cell membrane</keyword>
<proteinExistence type="inferred from homology"/>
<dbReference type="InterPro" id="IPR002898">
    <property type="entry name" value="MotA_ExbB_proton_chnl"/>
</dbReference>
<feature type="domain" description="MotA/TolQ/ExbB proton channel" evidence="8">
    <location>
        <begin position="47"/>
        <end position="137"/>
    </location>
</feature>
<dbReference type="Proteomes" id="UP000295008">
    <property type="component" value="Unassembled WGS sequence"/>
</dbReference>
<feature type="transmembrane region" description="Helical" evidence="7">
    <location>
        <begin position="60"/>
        <end position="85"/>
    </location>
</feature>
<evidence type="ECO:0000313" key="9">
    <source>
        <dbReference type="EMBL" id="TCL65905.1"/>
    </source>
</evidence>
<evidence type="ECO:0000313" key="10">
    <source>
        <dbReference type="Proteomes" id="UP000295008"/>
    </source>
</evidence>
<comment type="caution">
    <text evidence="9">The sequence shown here is derived from an EMBL/GenBank/DDBJ whole genome shotgun (WGS) entry which is preliminary data.</text>
</comment>
<comment type="similarity">
    <text evidence="6">Belongs to the exbB/tolQ family.</text>
</comment>
<dbReference type="RefSeq" id="WP_132014868.1">
    <property type="nucleotide sequence ID" value="NZ_SLUN01000016.1"/>
</dbReference>
<dbReference type="EMBL" id="SLUN01000016">
    <property type="protein sequence ID" value="TCL65905.1"/>
    <property type="molecule type" value="Genomic_DNA"/>
</dbReference>
<evidence type="ECO:0000256" key="1">
    <source>
        <dbReference type="ARBA" id="ARBA00004651"/>
    </source>
</evidence>
<keyword evidence="3 7" id="KW-0812">Transmembrane</keyword>
<evidence type="ECO:0000256" key="4">
    <source>
        <dbReference type="ARBA" id="ARBA00022989"/>
    </source>
</evidence>
<evidence type="ECO:0000256" key="2">
    <source>
        <dbReference type="ARBA" id="ARBA00022475"/>
    </source>
</evidence>
<reference evidence="9 10" key="1">
    <citation type="submission" date="2019-03" db="EMBL/GenBank/DDBJ databases">
        <title>Genomic Encyclopedia of Type Strains, Phase IV (KMG-IV): sequencing the most valuable type-strain genomes for metagenomic binning, comparative biology and taxonomic classification.</title>
        <authorList>
            <person name="Goeker M."/>
        </authorList>
    </citation>
    <scope>NUCLEOTIDE SEQUENCE [LARGE SCALE GENOMIC DNA]</scope>
    <source>
        <strain evidence="9 10">LX-B</strain>
    </source>
</reference>
<keyword evidence="5 7" id="KW-0472">Membrane</keyword>
<dbReference type="AlphaFoldDB" id="A0A4R1RIH7"/>
<dbReference type="PANTHER" id="PTHR30625">
    <property type="entry name" value="PROTEIN TOLQ"/>
    <property type="match status" value="1"/>
</dbReference>
<keyword evidence="10" id="KW-1185">Reference proteome</keyword>
<evidence type="ECO:0000256" key="3">
    <source>
        <dbReference type="ARBA" id="ARBA00022692"/>
    </source>
</evidence>
<dbReference type="OrthoDB" id="4045at2"/>
<feature type="transmembrane region" description="Helical" evidence="7">
    <location>
        <begin position="6"/>
        <end position="25"/>
    </location>
</feature>
<keyword evidence="4 7" id="KW-1133">Transmembrane helix</keyword>
<name>A0A4R1RIH7_HYDET</name>
<comment type="subcellular location">
    <subcellularLocation>
        <location evidence="1">Cell membrane</location>
        <topology evidence="1">Multi-pass membrane protein</topology>
    </subcellularLocation>
    <subcellularLocation>
        <location evidence="6">Membrane</location>
        <topology evidence="6">Multi-pass membrane protein</topology>
    </subcellularLocation>
</comment>
<accession>A0A4R1RIH7</accession>
<protein>
    <submittedName>
        <fullName evidence="9">Outer membrane transport energization protein ExbB</fullName>
    </submittedName>
</protein>
<evidence type="ECO:0000256" key="5">
    <source>
        <dbReference type="ARBA" id="ARBA00023136"/>
    </source>
</evidence>
<dbReference type="GO" id="GO:0017038">
    <property type="term" value="P:protein import"/>
    <property type="evidence" value="ECO:0007669"/>
    <property type="project" value="TreeGrafter"/>
</dbReference>
<feature type="transmembrane region" description="Helical" evidence="7">
    <location>
        <begin position="105"/>
        <end position="126"/>
    </location>
</feature>
<keyword evidence="6" id="KW-0653">Protein transport</keyword>
<sequence length="150" mass="17025">MRLLELGGFFMIPLLICSVLTLAIIGERIYVYATTLKERLIDWEEPEEVIKDLRRHLMTLYTIIVIAPMLGLIGTVIGLMKSFHLLGQQVGNYNPKLLSSGISEALITTATGLVIAVVATIFYNYFHSRLEEYVADYNNDVKKEQEYGHE</sequence>
<keyword evidence="6" id="KW-0813">Transport</keyword>
<evidence type="ECO:0000259" key="8">
    <source>
        <dbReference type="Pfam" id="PF01618"/>
    </source>
</evidence>
<dbReference type="InterPro" id="IPR050790">
    <property type="entry name" value="ExbB/TolQ_transport"/>
</dbReference>
<gene>
    <name evidence="9" type="ORF">EDC14_101635</name>
</gene>
<evidence type="ECO:0000256" key="7">
    <source>
        <dbReference type="SAM" id="Phobius"/>
    </source>
</evidence>
<dbReference type="PANTHER" id="PTHR30625:SF11">
    <property type="entry name" value="MOTA_TOLQ_EXBB PROTON CHANNEL DOMAIN-CONTAINING PROTEIN"/>
    <property type="match status" value="1"/>
</dbReference>
<dbReference type="GO" id="GO:0005886">
    <property type="term" value="C:plasma membrane"/>
    <property type="evidence" value="ECO:0007669"/>
    <property type="project" value="UniProtKB-SubCell"/>
</dbReference>
<evidence type="ECO:0000256" key="6">
    <source>
        <dbReference type="RuleBase" id="RU004057"/>
    </source>
</evidence>